<organism evidence="1 2">
    <name type="scientific">Micromonospora olivasterospora</name>
    <dbReference type="NCBI Taxonomy" id="1880"/>
    <lineage>
        <taxon>Bacteria</taxon>
        <taxon>Bacillati</taxon>
        <taxon>Actinomycetota</taxon>
        <taxon>Actinomycetes</taxon>
        <taxon>Micromonosporales</taxon>
        <taxon>Micromonosporaceae</taxon>
        <taxon>Micromonospora</taxon>
    </lineage>
</organism>
<protein>
    <submittedName>
        <fullName evidence="1">Uncharacterized protein</fullName>
    </submittedName>
</protein>
<dbReference type="RefSeq" id="WP_246141095.1">
    <property type="nucleotide sequence ID" value="NZ_BAAATQ010000205.1"/>
</dbReference>
<proteinExistence type="predicted"/>
<dbReference type="AlphaFoldDB" id="A0A562IIV0"/>
<keyword evidence="2" id="KW-1185">Reference proteome</keyword>
<evidence type="ECO:0000313" key="2">
    <source>
        <dbReference type="Proteomes" id="UP000319825"/>
    </source>
</evidence>
<dbReference type="Gene3D" id="1.25.10.10">
    <property type="entry name" value="Leucine-rich Repeat Variant"/>
    <property type="match status" value="1"/>
</dbReference>
<name>A0A562IIV0_MICOL</name>
<dbReference type="Proteomes" id="UP000319825">
    <property type="component" value="Unassembled WGS sequence"/>
</dbReference>
<dbReference type="SUPFAM" id="SSF48371">
    <property type="entry name" value="ARM repeat"/>
    <property type="match status" value="1"/>
</dbReference>
<dbReference type="InterPro" id="IPR011989">
    <property type="entry name" value="ARM-like"/>
</dbReference>
<dbReference type="InterPro" id="IPR016024">
    <property type="entry name" value="ARM-type_fold"/>
</dbReference>
<dbReference type="EMBL" id="VLKE01000001">
    <property type="protein sequence ID" value="TWH70947.1"/>
    <property type="molecule type" value="Genomic_DNA"/>
</dbReference>
<evidence type="ECO:0000313" key="1">
    <source>
        <dbReference type="EMBL" id="TWH70947.1"/>
    </source>
</evidence>
<gene>
    <name evidence="1" type="ORF">JD77_05972</name>
</gene>
<sequence length="145" mass="15516">MSHSGAVVTVTALPGGRVGVDVLRRPLSRALVDQVLASGDAAALRVTGENSTVPPDVFEMLRHPDPSVRRGVTGRLDLTGDQLVRLAADPAVEVRTAVSTHPGLTEQHRAGIHIDVTTVPGNGHYGSADVRCRWISWRIQFRKAS</sequence>
<accession>A0A562IIV0</accession>
<reference evidence="1 2" key="1">
    <citation type="submission" date="2019-07" db="EMBL/GenBank/DDBJ databases">
        <title>R&amp;d 2014.</title>
        <authorList>
            <person name="Klenk H.-P."/>
        </authorList>
    </citation>
    <scope>NUCLEOTIDE SEQUENCE [LARGE SCALE GENOMIC DNA]</scope>
    <source>
        <strain evidence="1 2">DSM 43868</strain>
    </source>
</reference>
<comment type="caution">
    <text evidence="1">The sequence shown here is derived from an EMBL/GenBank/DDBJ whole genome shotgun (WGS) entry which is preliminary data.</text>
</comment>